<dbReference type="InterPro" id="IPR027417">
    <property type="entry name" value="P-loop_NTPase"/>
</dbReference>
<dbReference type="Gene3D" id="3.40.50.300">
    <property type="entry name" value="P-loop containing nucleotide triphosphate hydrolases"/>
    <property type="match status" value="1"/>
</dbReference>
<protein>
    <recommendedName>
        <fullName evidence="2">DNA recombination and repair protein Rad51-like C-terminal domain-containing protein</fullName>
    </recommendedName>
</protein>
<accession>A0A7C4JKH6</accession>
<sequence length="225" mass="25912">MGSILLQLKLTGVKPLDELIEPAKRDWIIEIYGDEKNVLNIAHHAMVFRSIYNEVYVVLNMEFGGIEVPYLTKLCRIYDCNLDNIYISRAFRLQDTLSILQSLLQAENETIIVIFPYSYVQLNPNSYTEATRITGIISRLSQTNQVILFNTISRFGYKLPEGGSLHHHLVKVIVKITRRNKWIVAELIKHPIKPYGVRTFSEKILASPIPNAEQRTILEWIVSKT</sequence>
<name>A0A7C4JKH6_9CREN</name>
<organism evidence="1">
    <name type="scientific">Ignisphaera aggregans</name>
    <dbReference type="NCBI Taxonomy" id="334771"/>
    <lineage>
        <taxon>Archaea</taxon>
        <taxon>Thermoproteota</taxon>
        <taxon>Thermoprotei</taxon>
        <taxon>Desulfurococcales</taxon>
        <taxon>Desulfurococcaceae</taxon>
        <taxon>Ignisphaera</taxon>
    </lineage>
</organism>
<dbReference type="EMBL" id="DTBD01000074">
    <property type="protein sequence ID" value="HGQ65204.1"/>
    <property type="molecule type" value="Genomic_DNA"/>
</dbReference>
<dbReference type="AlphaFoldDB" id="A0A7C4JKH6"/>
<gene>
    <name evidence="1" type="ORF">ENU08_08180</name>
</gene>
<proteinExistence type="predicted"/>
<evidence type="ECO:0008006" key="2">
    <source>
        <dbReference type="Google" id="ProtNLM"/>
    </source>
</evidence>
<reference evidence="1" key="1">
    <citation type="journal article" date="2020" name="mSystems">
        <title>Genome- and Community-Level Interaction Insights into Carbon Utilization and Element Cycling Functions of Hydrothermarchaeota in Hydrothermal Sediment.</title>
        <authorList>
            <person name="Zhou Z."/>
            <person name="Liu Y."/>
            <person name="Xu W."/>
            <person name="Pan J."/>
            <person name="Luo Z.H."/>
            <person name="Li M."/>
        </authorList>
    </citation>
    <scope>NUCLEOTIDE SEQUENCE [LARGE SCALE GENOMIC DNA]</scope>
    <source>
        <strain evidence="1">SpSt-637</strain>
    </source>
</reference>
<comment type="caution">
    <text evidence="1">The sequence shown here is derived from an EMBL/GenBank/DDBJ whole genome shotgun (WGS) entry which is preliminary data.</text>
</comment>
<evidence type="ECO:0000313" key="1">
    <source>
        <dbReference type="EMBL" id="HGQ65204.1"/>
    </source>
</evidence>